<dbReference type="GO" id="GO:0010468">
    <property type="term" value="P:regulation of gene expression"/>
    <property type="evidence" value="ECO:0007669"/>
    <property type="project" value="TreeGrafter"/>
</dbReference>
<organism evidence="10 11">
    <name type="scientific">Fundulus heteroclitus</name>
    <name type="common">Killifish</name>
    <name type="synonym">Mummichog</name>
    <dbReference type="NCBI Taxonomy" id="8078"/>
    <lineage>
        <taxon>Eukaryota</taxon>
        <taxon>Metazoa</taxon>
        <taxon>Chordata</taxon>
        <taxon>Craniata</taxon>
        <taxon>Vertebrata</taxon>
        <taxon>Euteleostomi</taxon>
        <taxon>Actinopterygii</taxon>
        <taxon>Neopterygii</taxon>
        <taxon>Teleostei</taxon>
        <taxon>Neoteleostei</taxon>
        <taxon>Acanthomorphata</taxon>
        <taxon>Ovalentaria</taxon>
        <taxon>Atherinomorphae</taxon>
        <taxon>Cyprinodontiformes</taxon>
        <taxon>Fundulidae</taxon>
        <taxon>Fundulus</taxon>
    </lineage>
</organism>
<protein>
    <recommendedName>
        <fullName evidence="9">C2H2-type domain-containing protein</fullName>
    </recommendedName>
</protein>
<proteinExistence type="predicted"/>
<evidence type="ECO:0000256" key="7">
    <source>
        <dbReference type="PROSITE-ProRule" id="PRU00042"/>
    </source>
</evidence>
<keyword evidence="11" id="KW-1185">Reference proteome</keyword>
<dbReference type="InterPro" id="IPR013087">
    <property type="entry name" value="Znf_C2H2_type"/>
</dbReference>
<evidence type="ECO:0000256" key="8">
    <source>
        <dbReference type="SAM" id="MobiDB-lite"/>
    </source>
</evidence>
<keyword evidence="2" id="KW-0479">Metal-binding</keyword>
<reference evidence="10" key="2">
    <citation type="submission" date="2025-09" db="UniProtKB">
        <authorList>
            <consortium name="Ensembl"/>
        </authorList>
    </citation>
    <scope>IDENTIFICATION</scope>
</reference>
<dbReference type="GO" id="GO:0008270">
    <property type="term" value="F:zinc ion binding"/>
    <property type="evidence" value="ECO:0007669"/>
    <property type="project" value="UniProtKB-KW"/>
</dbReference>
<accession>A0A3Q2T1F3</accession>
<evidence type="ECO:0000313" key="10">
    <source>
        <dbReference type="Ensembl" id="ENSFHEP00000007363.1"/>
    </source>
</evidence>
<keyword evidence="4 7" id="KW-0863">Zinc-finger</keyword>
<dbReference type="PROSITE" id="PS00028">
    <property type="entry name" value="ZINC_FINGER_C2H2_1"/>
    <property type="match status" value="2"/>
</dbReference>
<reference evidence="10" key="1">
    <citation type="submission" date="2025-08" db="UniProtKB">
        <authorList>
            <consortium name="Ensembl"/>
        </authorList>
    </citation>
    <scope>IDENTIFICATION</scope>
</reference>
<dbReference type="GeneTree" id="ENSGT01150000286918"/>
<dbReference type="FunFam" id="3.30.160.60:FF:000522">
    <property type="entry name" value="zinc finger protein 285"/>
    <property type="match status" value="1"/>
</dbReference>
<dbReference type="FunFam" id="3.30.160.60:FF:000912">
    <property type="entry name" value="Zinc finger protein 660"/>
    <property type="match status" value="1"/>
</dbReference>
<dbReference type="SMART" id="SM00355">
    <property type="entry name" value="ZnF_C2H2"/>
    <property type="match status" value="3"/>
</dbReference>
<dbReference type="Gene3D" id="3.30.160.60">
    <property type="entry name" value="Classic Zinc Finger"/>
    <property type="match status" value="3"/>
</dbReference>
<feature type="domain" description="C2H2-type" evidence="9">
    <location>
        <begin position="61"/>
        <end position="88"/>
    </location>
</feature>
<dbReference type="GO" id="GO:0005634">
    <property type="term" value="C:nucleus"/>
    <property type="evidence" value="ECO:0007669"/>
    <property type="project" value="UniProtKB-SubCell"/>
</dbReference>
<dbReference type="STRING" id="8078.ENSFHEP00000007363"/>
<feature type="region of interest" description="Disordered" evidence="8">
    <location>
        <begin position="1"/>
        <end position="33"/>
    </location>
</feature>
<dbReference type="InterPro" id="IPR036236">
    <property type="entry name" value="Znf_C2H2_sf"/>
</dbReference>
<keyword evidence="5" id="KW-0862">Zinc</keyword>
<evidence type="ECO:0000256" key="6">
    <source>
        <dbReference type="ARBA" id="ARBA00023242"/>
    </source>
</evidence>
<keyword evidence="6" id="KW-0539">Nucleus</keyword>
<keyword evidence="3" id="KW-0677">Repeat</keyword>
<evidence type="ECO:0000313" key="11">
    <source>
        <dbReference type="Proteomes" id="UP000265000"/>
    </source>
</evidence>
<dbReference type="FunFam" id="3.30.160.60:FF:000176">
    <property type="entry name" value="zinc finger protein 70"/>
    <property type="match status" value="1"/>
</dbReference>
<dbReference type="Ensembl" id="ENSFHET00000003941.1">
    <property type="protein sequence ID" value="ENSFHEP00000007363.1"/>
    <property type="gene ID" value="ENSFHEG00000008482.1"/>
</dbReference>
<dbReference type="PANTHER" id="PTHR16515">
    <property type="entry name" value="PR DOMAIN ZINC FINGER PROTEIN"/>
    <property type="match status" value="1"/>
</dbReference>
<dbReference type="InterPro" id="IPR050331">
    <property type="entry name" value="Zinc_finger"/>
</dbReference>
<evidence type="ECO:0000256" key="5">
    <source>
        <dbReference type="ARBA" id="ARBA00022833"/>
    </source>
</evidence>
<feature type="domain" description="C2H2-type" evidence="9">
    <location>
        <begin position="33"/>
        <end position="60"/>
    </location>
</feature>
<name>A0A3Q2T1F3_FUNHE</name>
<dbReference type="PANTHER" id="PTHR16515:SF49">
    <property type="entry name" value="GASTRULA ZINC FINGER PROTEIN XLCGF49.1-LIKE-RELATED"/>
    <property type="match status" value="1"/>
</dbReference>
<sequence length="155" mass="16727">MTADNADAPPRCPSCVAGASSSPPNGQRGDKPFKCPDCGKNFGRASHLKTHRRLHTGEKPFKCTFCSKSFTQKAGLLAHIRLHTGERPYKCNQCGEAFRSMSNLLSHKAQEASGKARPASAPVSAPAPPTAGLTVVQQRVINEKPAWRLSRKKCC</sequence>
<dbReference type="SUPFAM" id="SSF57667">
    <property type="entry name" value="beta-beta-alpha zinc fingers"/>
    <property type="match status" value="2"/>
</dbReference>
<feature type="domain" description="C2H2-type" evidence="9">
    <location>
        <begin position="89"/>
        <end position="118"/>
    </location>
</feature>
<dbReference type="PROSITE" id="PS50157">
    <property type="entry name" value="ZINC_FINGER_C2H2_2"/>
    <property type="match status" value="3"/>
</dbReference>
<evidence type="ECO:0000259" key="9">
    <source>
        <dbReference type="PROSITE" id="PS50157"/>
    </source>
</evidence>
<dbReference type="AlphaFoldDB" id="A0A3Q2T1F3"/>
<evidence type="ECO:0000256" key="2">
    <source>
        <dbReference type="ARBA" id="ARBA00022723"/>
    </source>
</evidence>
<dbReference type="Proteomes" id="UP000265000">
    <property type="component" value="Unplaced"/>
</dbReference>
<evidence type="ECO:0000256" key="4">
    <source>
        <dbReference type="ARBA" id="ARBA00022771"/>
    </source>
</evidence>
<evidence type="ECO:0000256" key="3">
    <source>
        <dbReference type="ARBA" id="ARBA00022737"/>
    </source>
</evidence>
<evidence type="ECO:0000256" key="1">
    <source>
        <dbReference type="ARBA" id="ARBA00004123"/>
    </source>
</evidence>
<dbReference type="Pfam" id="PF00096">
    <property type="entry name" value="zf-C2H2"/>
    <property type="match status" value="3"/>
</dbReference>
<comment type="subcellular location">
    <subcellularLocation>
        <location evidence="1">Nucleus</location>
    </subcellularLocation>
</comment>